<keyword evidence="9" id="KW-0460">Magnesium</keyword>
<dbReference type="GO" id="GO:0000162">
    <property type="term" value="P:L-tryptophan biosynthetic process"/>
    <property type="evidence" value="ECO:0007669"/>
    <property type="project" value="UniProtKB-UniRule"/>
</dbReference>
<keyword evidence="2 9" id="KW-0028">Amino-acid biosynthesis</keyword>
<feature type="binding site" evidence="9">
    <location>
        <begin position="83"/>
        <end position="84"/>
    </location>
    <ligand>
        <name>5-phospho-alpha-D-ribose 1-diphosphate</name>
        <dbReference type="ChEBI" id="CHEBI:58017"/>
    </ligand>
</feature>
<proteinExistence type="inferred from homology"/>
<dbReference type="GO" id="GO:0000287">
    <property type="term" value="F:magnesium ion binding"/>
    <property type="evidence" value="ECO:0007669"/>
    <property type="project" value="UniProtKB-UniRule"/>
</dbReference>
<feature type="binding site" evidence="9">
    <location>
        <position position="225"/>
    </location>
    <ligand>
        <name>Mg(2+)</name>
        <dbReference type="ChEBI" id="CHEBI:18420"/>
        <label>2</label>
    </ligand>
</feature>
<evidence type="ECO:0000256" key="8">
    <source>
        <dbReference type="ARBA" id="ARBA00061188"/>
    </source>
</evidence>
<keyword evidence="6 9" id="KW-0057">Aromatic amino acid biosynthesis</keyword>
<dbReference type="EMBL" id="SWFM01000003">
    <property type="protein sequence ID" value="TKD69843.1"/>
    <property type="molecule type" value="Genomic_DNA"/>
</dbReference>
<evidence type="ECO:0000256" key="7">
    <source>
        <dbReference type="ARBA" id="ARBA00052328"/>
    </source>
</evidence>
<dbReference type="AlphaFoldDB" id="A0A4U1MG12"/>
<dbReference type="InterPro" id="IPR035902">
    <property type="entry name" value="Nuc_phospho_transferase"/>
</dbReference>
<evidence type="ECO:0000256" key="9">
    <source>
        <dbReference type="HAMAP-Rule" id="MF_00211"/>
    </source>
</evidence>
<feature type="binding site" evidence="9">
    <location>
        <position position="226"/>
    </location>
    <ligand>
        <name>Mg(2+)</name>
        <dbReference type="ChEBI" id="CHEBI:18420"/>
        <label>1</label>
    </ligand>
</feature>
<dbReference type="HAMAP" id="MF_00211">
    <property type="entry name" value="TrpD"/>
    <property type="match status" value="1"/>
</dbReference>
<accession>A0A4U1MG12</accession>
<dbReference type="UniPathway" id="UPA00035">
    <property type="reaction ID" value="UER00041"/>
</dbReference>
<feature type="binding site" evidence="9">
    <location>
        <position position="92"/>
    </location>
    <ligand>
        <name>Mg(2+)</name>
        <dbReference type="ChEBI" id="CHEBI:18420"/>
        <label>1</label>
    </ligand>
</feature>
<dbReference type="Gene3D" id="3.40.1030.10">
    <property type="entry name" value="Nucleoside phosphorylase/phosphoribosyltransferase catalytic domain"/>
    <property type="match status" value="1"/>
</dbReference>
<dbReference type="GO" id="GO:0005829">
    <property type="term" value="C:cytosol"/>
    <property type="evidence" value="ECO:0007669"/>
    <property type="project" value="TreeGrafter"/>
</dbReference>
<sequence>MFKEQLQRMIDGETLSESAAEKIMDVIMEGRADDSQIASFLTILEMRGETVDELTGFVRSLRNHVIQLDHGGLPLIDTCGTGGDGQSTFNISTASAILVSSLGVKVAKHGNRAVSSKSGSADVLDELAIPTQSSRDDAIQTLKDRNMCFLFAPNYHTAMKHAVNARKAIGFRTVFNSLGPLANPAGSQSQLIGVYSHQKALKMAEALKRLGTKRALFVTGGEGMDECSISTYTDFVELKNGEVFTYRHTPEDVGLTSCNQIDLRVNTSQESASLILQIFNGVGNEASTGIVLYNAGAALYLAGACDSIKEGVQMASDAINNGTAINQLNLLREEKELNVHA</sequence>
<comment type="similarity">
    <text evidence="9">Belongs to the anthranilate phosphoribosyltransferase family.</text>
</comment>
<evidence type="ECO:0000256" key="3">
    <source>
        <dbReference type="ARBA" id="ARBA00022676"/>
    </source>
</evidence>
<feature type="domain" description="Glycosyl transferase family 3" evidence="10">
    <location>
        <begin position="74"/>
        <end position="324"/>
    </location>
</feature>
<comment type="similarity">
    <text evidence="8">In the C-terminal section; belongs to the anthranilate phosphoribosyltransferase family.</text>
</comment>
<feature type="binding site" evidence="9">
    <location>
        <begin position="108"/>
        <end position="116"/>
    </location>
    <ligand>
        <name>5-phospho-alpha-D-ribose 1-diphosphate</name>
        <dbReference type="ChEBI" id="CHEBI:58017"/>
    </ligand>
</feature>
<organism evidence="12 13">
    <name type="scientific">Guptibacillus hwajinpoensis</name>
    <dbReference type="NCBI Taxonomy" id="208199"/>
    <lineage>
        <taxon>Bacteria</taxon>
        <taxon>Bacillati</taxon>
        <taxon>Bacillota</taxon>
        <taxon>Bacilli</taxon>
        <taxon>Bacillales</taxon>
        <taxon>Guptibacillaceae</taxon>
        <taxon>Guptibacillus</taxon>
    </lineage>
</organism>
<feature type="binding site" evidence="9">
    <location>
        <position position="80"/>
    </location>
    <ligand>
        <name>5-phospho-alpha-D-ribose 1-diphosphate</name>
        <dbReference type="ChEBI" id="CHEBI:58017"/>
    </ligand>
</feature>
<evidence type="ECO:0000313" key="13">
    <source>
        <dbReference type="Proteomes" id="UP000310541"/>
    </source>
</evidence>
<comment type="caution">
    <text evidence="12">The sequence shown here is derived from an EMBL/GenBank/DDBJ whole genome shotgun (WGS) entry which is preliminary data.</text>
</comment>
<feature type="binding site" evidence="9">
    <location>
        <position position="120"/>
    </location>
    <ligand>
        <name>5-phospho-alpha-D-ribose 1-diphosphate</name>
        <dbReference type="ChEBI" id="CHEBI:58017"/>
    </ligand>
</feature>
<comment type="catalytic activity">
    <reaction evidence="7 9">
        <text>N-(5-phospho-beta-D-ribosyl)anthranilate + diphosphate = 5-phospho-alpha-D-ribose 1-diphosphate + anthranilate</text>
        <dbReference type="Rhea" id="RHEA:11768"/>
        <dbReference type="ChEBI" id="CHEBI:16567"/>
        <dbReference type="ChEBI" id="CHEBI:18277"/>
        <dbReference type="ChEBI" id="CHEBI:33019"/>
        <dbReference type="ChEBI" id="CHEBI:58017"/>
        <dbReference type="EC" id="2.4.2.18"/>
    </reaction>
</comment>
<dbReference type="Pfam" id="PF00591">
    <property type="entry name" value="Glycos_transf_3"/>
    <property type="match status" value="1"/>
</dbReference>
<dbReference type="SUPFAM" id="SSF52418">
    <property type="entry name" value="Nucleoside phosphorylase/phosphoribosyltransferase catalytic domain"/>
    <property type="match status" value="1"/>
</dbReference>
<dbReference type="PANTHER" id="PTHR43285">
    <property type="entry name" value="ANTHRANILATE PHOSPHORIBOSYLTRANSFERASE"/>
    <property type="match status" value="1"/>
</dbReference>
<comment type="function">
    <text evidence="9">Catalyzes the transfer of the phosphoribosyl group of 5-phosphorylribose-1-pyrophosphate (PRPP) to anthranilate to yield N-(5'-phosphoribosyl)-anthranilate (PRA).</text>
</comment>
<evidence type="ECO:0000259" key="11">
    <source>
        <dbReference type="Pfam" id="PF02885"/>
    </source>
</evidence>
<feature type="binding site" evidence="9">
    <location>
        <position position="80"/>
    </location>
    <ligand>
        <name>anthranilate</name>
        <dbReference type="ChEBI" id="CHEBI:16567"/>
        <label>1</label>
    </ligand>
</feature>
<dbReference type="Pfam" id="PF02885">
    <property type="entry name" value="Glycos_trans_3N"/>
    <property type="match status" value="1"/>
</dbReference>
<protein>
    <recommendedName>
        <fullName evidence="9">Anthranilate phosphoribosyltransferase</fullName>
        <ecNumber evidence="9">2.4.2.18</ecNumber>
    </recommendedName>
</protein>
<dbReference type="PANTHER" id="PTHR43285:SF2">
    <property type="entry name" value="ANTHRANILATE PHOSPHORIBOSYLTRANSFERASE"/>
    <property type="match status" value="1"/>
</dbReference>
<dbReference type="RefSeq" id="WP_136947267.1">
    <property type="nucleotide sequence ID" value="NZ_SWFM01000003.1"/>
</dbReference>
<gene>
    <name evidence="9 12" type="primary">trpD</name>
    <name evidence="12" type="ORF">FBF83_11260</name>
</gene>
<evidence type="ECO:0000256" key="2">
    <source>
        <dbReference type="ARBA" id="ARBA00022605"/>
    </source>
</evidence>
<dbReference type="Gene3D" id="1.20.970.10">
    <property type="entry name" value="Transferase, Pyrimidine Nucleoside Phosphorylase, Chain C"/>
    <property type="match status" value="1"/>
</dbReference>
<keyword evidence="9" id="KW-0479">Metal-binding</keyword>
<feature type="binding site" evidence="9">
    <location>
        <begin position="90"/>
        <end position="93"/>
    </location>
    <ligand>
        <name>5-phospho-alpha-D-ribose 1-diphosphate</name>
        <dbReference type="ChEBI" id="CHEBI:58017"/>
    </ligand>
</feature>
<reference evidence="12 13" key="1">
    <citation type="submission" date="2019-04" db="EMBL/GenBank/DDBJ databases">
        <title>Genome sequence of Bacillus hwajinpoensis strain Y2.</title>
        <authorList>
            <person name="Fair J.L."/>
            <person name="Maclea K.S."/>
        </authorList>
    </citation>
    <scope>NUCLEOTIDE SEQUENCE [LARGE SCALE GENOMIC DNA]</scope>
    <source>
        <strain evidence="12 13">Y2</strain>
    </source>
</reference>
<comment type="subunit">
    <text evidence="9">Homodimer.</text>
</comment>
<evidence type="ECO:0000256" key="4">
    <source>
        <dbReference type="ARBA" id="ARBA00022679"/>
    </source>
</evidence>
<keyword evidence="5 9" id="KW-0822">Tryptophan biosynthesis</keyword>
<dbReference type="NCBIfam" id="TIGR01245">
    <property type="entry name" value="trpD"/>
    <property type="match status" value="1"/>
</dbReference>
<feature type="binding site" evidence="9">
    <location>
        <position position="166"/>
    </location>
    <ligand>
        <name>anthranilate</name>
        <dbReference type="ChEBI" id="CHEBI:16567"/>
        <label>2</label>
    </ligand>
</feature>
<dbReference type="GO" id="GO:0004048">
    <property type="term" value="F:anthranilate phosphoribosyltransferase activity"/>
    <property type="evidence" value="ECO:0007669"/>
    <property type="project" value="UniProtKB-UniRule"/>
</dbReference>
<dbReference type="InterPro" id="IPR036320">
    <property type="entry name" value="Glycosyl_Trfase_fam3_N_dom_sf"/>
</dbReference>
<evidence type="ECO:0000256" key="5">
    <source>
        <dbReference type="ARBA" id="ARBA00022822"/>
    </source>
</evidence>
<comment type="caution">
    <text evidence="9">Lacks conserved residue(s) required for the propagation of feature annotation.</text>
</comment>
<dbReference type="InterPro" id="IPR005940">
    <property type="entry name" value="Anthranilate_Pribosyl_Tfrase"/>
</dbReference>
<comment type="pathway">
    <text evidence="1 9">Amino-acid biosynthesis; L-tryptophan biosynthesis; L-tryptophan from chorismate: step 2/5.</text>
</comment>
<dbReference type="OrthoDB" id="9806430at2"/>
<name>A0A4U1MG12_9BACL</name>
<evidence type="ECO:0000256" key="1">
    <source>
        <dbReference type="ARBA" id="ARBA00004907"/>
    </source>
</evidence>
<evidence type="ECO:0000256" key="6">
    <source>
        <dbReference type="ARBA" id="ARBA00023141"/>
    </source>
</evidence>
<dbReference type="InterPro" id="IPR000312">
    <property type="entry name" value="Glycosyl_Trfase_fam3"/>
</dbReference>
<dbReference type="EC" id="2.4.2.18" evidence="9"/>
<keyword evidence="3 9" id="KW-0328">Glycosyltransferase</keyword>
<keyword evidence="4 9" id="KW-0808">Transferase</keyword>
<comment type="cofactor">
    <cofactor evidence="9">
        <name>Mg(2+)</name>
        <dbReference type="ChEBI" id="CHEBI:18420"/>
    </cofactor>
    <text evidence="9">Binds 2 magnesium ions per monomer.</text>
</comment>
<evidence type="ECO:0000313" key="12">
    <source>
        <dbReference type="EMBL" id="TKD69843.1"/>
    </source>
</evidence>
<feature type="binding site" evidence="9">
    <location>
        <position position="111"/>
    </location>
    <ligand>
        <name>anthranilate</name>
        <dbReference type="ChEBI" id="CHEBI:16567"/>
        <label>1</label>
    </ligand>
</feature>
<feature type="binding site" evidence="9">
    <location>
        <position position="226"/>
    </location>
    <ligand>
        <name>Mg(2+)</name>
        <dbReference type="ChEBI" id="CHEBI:18420"/>
        <label>2</label>
    </ligand>
</feature>
<feature type="binding site" evidence="9">
    <location>
        <position position="88"/>
    </location>
    <ligand>
        <name>5-phospho-alpha-D-ribose 1-diphosphate</name>
        <dbReference type="ChEBI" id="CHEBI:58017"/>
    </ligand>
</feature>
<dbReference type="Proteomes" id="UP000310541">
    <property type="component" value="Unassembled WGS sequence"/>
</dbReference>
<dbReference type="SUPFAM" id="SSF47648">
    <property type="entry name" value="Nucleoside phosphorylase/phosphoribosyltransferase N-terminal domain"/>
    <property type="match status" value="1"/>
</dbReference>
<feature type="domain" description="Glycosyl transferase family 3 N-terminal" evidence="11">
    <location>
        <begin position="5"/>
        <end position="64"/>
    </location>
</feature>
<dbReference type="FunFam" id="3.40.1030.10:FF:000002">
    <property type="entry name" value="Anthranilate phosphoribosyltransferase"/>
    <property type="match status" value="1"/>
</dbReference>
<evidence type="ECO:0000259" key="10">
    <source>
        <dbReference type="Pfam" id="PF00591"/>
    </source>
</evidence>
<dbReference type="InterPro" id="IPR017459">
    <property type="entry name" value="Glycosyl_Trfase_fam3_N_dom"/>
</dbReference>